<feature type="compositionally biased region" description="Polar residues" evidence="1">
    <location>
        <begin position="799"/>
        <end position="809"/>
    </location>
</feature>
<sequence>MTRFDYSIWPKNAQRASLDSSDDDSDFASKGYYHGPKPPSNTNKFESNHNFDSSDLSFSQNDFHGFSRENTPPLGPTLSPRSDESIEYVRSKPYTPYEHPNNERGDLDANILEYNPNFSQRNSDSNRAGLYQNNNNIANADSNTNNAYSVNNYTARPGYLSSQPSSPQKVSASYPDIGTNKYNWNNQNEPVGYPNTRQLNASIANLYKEQQGRDYLQKSRSKPEMPLSADPFNRNNQGNYKNRSLNDRKYGGVNQYRNDNDNDGTWNGKIPKVYRDEDSFFDELNIDPRKTRYFQFKEERRRIHESSMKKAEEIMRNEQARRERNQQTTQPRQDVYNNNRNNNPYLKDQDRPKFNGTTGNFERPTARAYQPPSRSAVSKTPSKPSLSDFAPSSDTFEPTITGPVGNAYIPRYKTHPRVAAYNKRYPNIASVPMDESDELVLSALNNLTHKMQNLDNIKANEVGLLQTLRYYETLTDAAAINSELHAIENKFEGLHSQLVNWYKDVKNGHGKLQVDNVKTDEIPRELRDAIDLLEIERDFLRKQAKIYGVSVTKKTAIKQGQVNHQDYDSKVVGKAKQQILDITKSWNDRSLILDDNENNVHDFTKLSKSSQRGPENPQVLVESTTDEEFQNLKAVPSSYGRQKKLTSKKKLVSSDSEIDEEAEAAIPDPIKSRSSNGNPNKSLSKKKLVHVYSTTDGKPRSSKGTSKKLHSKKKLIHLTSETDEDADEVTFTPVVSRSSKGSSKKSHAKKKLIHSTPETDDDSEGVSISYGKSNNSSKSSSKKKPALLKPTTDEDSESLPENPSQANRSNLRKKTVDLDNSIHTDEESLSDDDVIDYSRQKHTSSKNRDSSNHSQRTIADGSSTSPVSLDVSQESKTVDRDSSPVLSTKITEDLKKLAVTPGEANGDLIDLQTKMDENTNNAELLIRVNLQLNRPKGEDISSSSINSLKLKSDVTDIKSQIKNESLPLADVRSVSQDNLFHKCYYCPKETDIDLAPNSVDFNKHTGFKEEPRSYTAESLIDHSNLQSGHHGGGPTRAGQSPKIGTAFNRVSISARTLRCYMRQMAEQYVLTMRDAKILLSELKSCTDSYDDMAGILENTDDFATLPEAMQRRLQRGVAEVLQRLTTDGDVSYDCSESGLNKRRGSLFSDNYNSHDDDSDSMYTGKYNLL</sequence>
<feature type="compositionally biased region" description="Polar residues" evidence="1">
    <location>
        <begin position="233"/>
        <end position="243"/>
    </location>
</feature>
<proteinExistence type="predicted"/>
<feature type="compositionally biased region" description="Basic and acidic residues" evidence="1">
    <location>
        <begin position="814"/>
        <end position="826"/>
    </location>
</feature>
<feature type="compositionally biased region" description="Polar residues" evidence="1">
    <location>
        <begin position="372"/>
        <end position="398"/>
    </location>
</feature>
<feature type="region of interest" description="Disordered" evidence="1">
    <location>
        <begin position="1023"/>
        <end position="1042"/>
    </location>
</feature>
<feature type="compositionally biased region" description="Basic and acidic residues" evidence="1">
    <location>
        <begin position="211"/>
        <end position="223"/>
    </location>
</feature>
<dbReference type="EMBL" id="KV454411">
    <property type="protein sequence ID" value="ODQ64625.1"/>
    <property type="molecule type" value="Genomic_DNA"/>
</dbReference>
<feature type="compositionally biased region" description="Basic residues" evidence="1">
    <location>
        <begin position="705"/>
        <end position="716"/>
    </location>
</feature>
<gene>
    <name evidence="2" type="ORF">NADFUDRAFT_79512</name>
</gene>
<feature type="compositionally biased region" description="Basic residues" evidence="1">
    <location>
        <begin position="742"/>
        <end position="753"/>
    </location>
</feature>
<reference evidence="2 3" key="1">
    <citation type="journal article" date="2016" name="Proc. Natl. Acad. Sci. U.S.A.">
        <title>Comparative genomics of biotechnologically important yeasts.</title>
        <authorList>
            <person name="Riley R."/>
            <person name="Haridas S."/>
            <person name="Wolfe K.H."/>
            <person name="Lopes M.R."/>
            <person name="Hittinger C.T."/>
            <person name="Goeker M."/>
            <person name="Salamov A.A."/>
            <person name="Wisecaver J.H."/>
            <person name="Long T.M."/>
            <person name="Calvey C.H."/>
            <person name="Aerts A.L."/>
            <person name="Barry K.W."/>
            <person name="Choi C."/>
            <person name="Clum A."/>
            <person name="Coughlan A.Y."/>
            <person name="Deshpande S."/>
            <person name="Douglass A.P."/>
            <person name="Hanson S.J."/>
            <person name="Klenk H.-P."/>
            <person name="LaButti K.M."/>
            <person name="Lapidus A."/>
            <person name="Lindquist E.A."/>
            <person name="Lipzen A.M."/>
            <person name="Meier-Kolthoff J.P."/>
            <person name="Ohm R.A."/>
            <person name="Otillar R.P."/>
            <person name="Pangilinan J.L."/>
            <person name="Peng Y."/>
            <person name="Rokas A."/>
            <person name="Rosa C.A."/>
            <person name="Scheuner C."/>
            <person name="Sibirny A.A."/>
            <person name="Slot J.C."/>
            <person name="Stielow J.B."/>
            <person name="Sun H."/>
            <person name="Kurtzman C.P."/>
            <person name="Blackwell M."/>
            <person name="Grigoriev I.V."/>
            <person name="Jeffries T.W."/>
        </authorList>
    </citation>
    <scope>NUCLEOTIDE SEQUENCE [LARGE SCALE GENOMIC DNA]</scope>
    <source>
        <strain evidence="2 3">DSM 6958</strain>
    </source>
</reference>
<feature type="compositionally biased region" description="Basic and acidic residues" evidence="1">
    <location>
        <begin position="302"/>
        <end position="325"/>
    </location>
</feature>
<accession>A0A1E3PGT7</accession>
<feature type="region of interest" description="Disordered" evidence="1">
    <location>
        <begin position="651"/>
        <end position="884"/>
    </location>
</feature>
<protein>
    <submittedName>
        <fullName evidence="2">Uncharacterized protein</fullName>
    </submittedName>
</protein>
<dbReference type="AlphaFoldDB" id="A0A1E3PGT7"/>
<organism evidence="2 3">
    <name type="scientific">Nadsonia fulvescens var. elongata DSM 6958</name>
    <dbReference type="NCBI Taxonomy" id="857566"/>
    <lineage>
        <taxon>Eukaryota</taxon>
        <taxon>Fungi</taxon>
        <taxon>Dikarya</taxon>
        <taxon>Ascomycota</taxon>
        <taxon>Saccharomycotina</taxon>
        <taxon>Dipodascomycetes</taxon>
        <taxon>Dipodascales</taxon>
        <taxon>Dipodascales incertae sedis</taxon>
        <taxon>Nadsonia</taxon>
    </lineage>
</organism>
<evidence type="ECO:0000313" key="3">
    <source>
        <dbReference type="Proteomes" id="UP000095009"/>
    </source>
</evidence>
<evidence type="ECO:0000256" key="1">
    <source>
        <dbReference type="SAM" id="MobiDB-lite"/>
    </source>
</evidence>
<feature type="region of interest" description="Disordered" evidence="1">
    <location>
        <begin position="211"/>
        <end position="249"/>
    </location>
</feature>
<feature type="compositionally biased region" description="Polar residues" evidence="1">
    <location>
        <begin position="672"/>
        <end position="682"/>
    </location>
</feature>
<keyword evidence="3" id="KW-1185">Reference proteome</keyword>
<dbReference type="Proteomes" id="UP000095009">
    <property type="component" value="Unassembled WGS sequence"/>
</dbReference>
<name>A0A1E3PGT7_9ASCO</name>
<evidence type="ECO:0000313" key="2">
    <source>
        <dbReference type="EMBL" id="ODQ64625.1"/>
    </source>
</evidence>
<feature type="region of interest" description="Disordered" evidence="1">
    <location>
        <begin position="13"/>
        <end position="84"/>
    </location>
</feature>
<feature type="region of interest" description="Disordered" evidence="1">
    <location>
        <begin position="302"/>
        <end position="398"/>
    </location>
</feature>
<feature type="compositionally biased region" description="Polar residues" evidence="1">
    <location>
        <begin position="40"/>
        <end position="62"/>
    </location>
</feature>
<feature type="compositionally biased region" description="Polar residues" evidence="1">
    <location>
        <begin position="852"/>
        <end position="875"/>
    </location>
</feature>